<dbReference type="NCBIfam" id="TIGR01686">
    <property type="entry name" value="FkbH"/>
    <property type="match status" value="1"/>
</dbReference>
<reference evidence="2 3" key="1">
    <citation type="submission" date="2017-06" db="EMBL/GenBank/DDBJ databases">
        <title>Cultured bacterium strain Saccharothrix yanglingensis Hhs.015.</title>
        <authorList>
            <person name="Xia Y."/>
        </authorList>
    </citation>
    <scope>NUCLEOTIDE SEQUENCE [LARGE SCALE GENOMIC DNA]</scope>
    <source>
        <strain evidence="2 3">Hhs.015</strain>
    </source>
</reference>
<protein>
    <submittedName>
        <fullName evidence="2">Methoxymalonyl-ACP biosynthesis protein FkbH</fullName>
    </submittedName>
</protein>
<gene>
    <name evidence="2" type="ORF">CKY47_05785</name>
</gene>
<dbReference type="NCBIfam" id="TIGR01681">
    <property type="entry name" value="HAD-SF-IIIC"/>
    <property type="match status" value="1"/>
</dbReference>
<dbReference type="InterPro" id="IPR049369">
    <property type="entry name" value="BF1531-like_N"/>
</dbReference>
<accession>A0ABU0WUG7</accession>
<evidence type="ECO:0000313" key="3">
    <source>
        <dbReference type="Proteomes" id="UP001225605"/>
    </source>
</evidence>
<dbReference type="Pfam" id="PF21211">
    <property type="entry name" value="FkbH_N"/>
    <property type="match status" value="1"/>
</dbReference>
<dbReference type="InterPro" id="IPR036412">
    <property type="entry name" value="HAD-like_sf"/>
</dbReference>
<dbReference type="InterPro" id="IPR016181">
    <property type="entry name" value="Acyl_CoA_acyltransferase"/>
</dbReference>
<dbReference type="InterPro" id="IPR000182">
    <property type="entry name" value="GNAT_dom"/>
</dbReference>
<dbReference type="InterPro" id="IPR036514">
    <property type="entry name" value="SGNH_hydro_sf"/>
</dbReference>
<organism evidence="2 3">
    <name type="scientific">Saccharothrix yanglingensis</name>
    <dbReference type="NCBI Taxonomy" id="659496"/>
    <lineage>
        <taxon>Bacteria</taxon>
        <taxon>Bacillati</taxon>
        <taxon>Actinomycetota</taxon>
        <taxon>Actinomycetes</taxon>
        <taxon>Pseudonocardiales</taxon>
        <taxon>Pseudonocardiaceae</taxon>
        <taxon>Saccharothrix</taxon>
    </lineage>
</organism>
<dbReference type="Proteomes" id="UP001225605">
    <property type="component" value="Unassembled WGS sequence"/>
</dbReference>
<evidence type="ECO:0000259" key="1">
    <source>
        <dbReference type="PROSITE" id="PS51186"/>
    </source>
</evidence>
<dbReference type="InterPro" id="IPR010037">
    <property type="entry name" value="FkbH_domain"/>
</dbReference>
<dbReference type="InterPro" id="IPR010033">
    <property type="entry name" value="HAD_SF_ppase_IIIC"/>
</dbReference>
<dbReference type="EMBL" id="NSDM01000002">
    <property type="protein sequence ID" value="MDQ2583498.1"/>
    <property type="molecule type" value="Genomic_DNA"/>
</dbReference>
<dbReference type="Gene3D" id="3.40.50.1000">
    <property type="entry name" value="HAD superfamily/HAD-like"/>
    <property type="match status" value="1"/>
</dbReference>
<comment type="caution">
    <text evidence="2">The sequence shown here is derived from an EMBL/GenBank/DDBJ whole genome shotgun (WGS) entry which is preliminary data.</text>
</comment>
<proteinExistence type="predicted"/>
<dbReference type="RefSeq" id="WP_306744608.1">
    <property type="nucleotide sequence ID" value="NZ_NSDM01000002.1"/>
</dbReference>
<feature type="domain" description="N-acetyltransferase" evidence="1">
    <location>
        <begin position="453"/>
        <end position="611"/>
    </location>
</feature>
<dbReference type="InterPro" id="IPR023214">
    <property type="entry name" value="HAD_sf"/>
</dbReference>
<keyword evidence="3" id="KW-1185">Reference proteome</keyword>
<dbReference type="SUPFAM" id="SSF55729">
    <property type="entry name" value="Acyl-CoA N-acyltransferases (Nat)"/>
    <property type="match status" value="1"/>
</dbReference>
<dbReference type="SUPFAM" id="SSF56784">
    <property type="entry name" value="HAD-like"/>
    <property type="match status" value="1"/>
</dbReference>
<evidence type="ECO:0000313" key="2">
    <source>
        <dbReference type="EMBL" id="MDQ2583498.1"/>
    </source>
</evidence>
<dbReference type="Gene3D" id="3.40.630.30">
    <property type="match status" value="1"/>
</dbReference>
<dbReference type="PROSITE" id="PS51186">
    <property type="entry name" value="GNAT"/>
    <property type="match status" value="1"/>
</dbReference>
<name>A0ABU0WUG7_9PSEU</name>
<dbReference type="Gene3D" id="3.40.50.1110">
    <property type="entry name" value="SGNH hydrolase"/>
    <property type="match status" value="1"/>
</dbReference>
<sequence length="611" mass="66412">MTDVELSERVRALVAEGGFAEAWASLRPALRRDGGYGLFRRAVRLLATAAGRDWTPAYRRETRLALLSTFETAELGELLPVACAIHGLRVEVHVPPFGQVEQCLLEPAGLVAFAPTHVLLAPSTQDLGLSDLVEEPEAVVDAVVARWTGAWRLVAELGARPVQLLFAVPDGDVLGNLASTVPRSRTTVVREVNRRLAAAASRSHVLVVDVDRIASDLGKRTWFDHRVWYATRQPAGYEGLAATAREIGAVLAADAGLGCKCLVLDLDGSLWGGVVGELGWDGVDIGPGSARGEAFRAFQEFLAGLRDTGVVLAVSSKNDGAAAREPFERNPHMRLRLDDFAAFVADWRPKSEQVRDIVEALGASPEDVVLLDDNPAECLEVRQRLPEVGAVVLDGPVADFPRLVASSVLLEPVSRTEEDTGRAASYTARGQAERLRGEAASLPEFWRSLEMTARVRPVTERTVERAAQLSRKTNQFNLTLRRRSPAEIDALRRAPDWTCLTIGLADRFADHGIVGLCLAGPVSGGELPIDTLVLSCRVIGRTAEHHLLAALSRRAADAGVRRLRGHYRPGPRNALVADLYDRLGFQRDDDGWFLDLAGTPPIDSPYIREQP</sequence>